<evidence type="ECO:0000313" key="3">
    <source>
        <dbReference type="EMBL" id="TDQ40479.1"/>
    </source>
</evidence>
<dbReference type="InterPro" id="IPR016975">
    <property type="entry name" value="Cell_wall_LiaF"/>
</dbReference>
<dbReference type="InterPro" id="IPR047793">
    <property type="entry name" value="LiaF_C"/>
</dbReference>
<dbReference type="PIRSF" id="PIRSF031509">
    <property type="entry name" value="Cell_wall_LiaF/YvqF"/>
    <property type="match status" value="1"/>
</dbReference>
<sequence>MRKKNSLFGYLVMLLGFFILLEILIESIDISDFFGPALFFIIGLHFYRRGRKLLGGSLLAISVVILFNVFSVDISGLVFAFALIVAGYYLLSTKHKRPKKVREDEEESPTFTTDWDKEFDKEFEEAMGHQMHSQGGTSSHSSSHKKHAHSFDDHVAVNFSRSSLIGDFKMVDQRFELKHSKISNGIGDMTIDLSKAIILQEETTLQLSGMIGDITIYVPYDLDVFVEASVTVGDLEVLGYKQGGLNRKVKVKSNRYDHSIKKVKLDISLQVGDVSVRYI</sequence>
<proteinExistence type="predicted"/>
<keyword evidence="1" id="KW-0472">Membrane</keyword>
<name>A0A4R6U6Y3_9BACI</name>
<feature type="transmembrane region" description="Helical" evidence="1">
    <location>
        <begin position="76"/>
        <end position="92"/>
    </location>
</feature>
<dbReference type="RefSeq" id="WP_133580284.1">
    <property type="nucleotide sequence ID" value="NZ_SNYJ01000006.1"/>
</dbReference>
<feature type="transmembrane region" description="Helical" evidence="1">
    <location>
        <begin position="7"/>
        <end position="24"/>
    </location>
</feature>
<evidence type="ECO:0000313" key="4">
    <source>
        <dbReference type="Proteomes" id="UP000295632"/>
    </source>
</evidence>
<reference evidence="3 4" key="1">
    <citation type="submission" date="2019-03" db="EMBL/GenBank/DDBJ databases">
        <title>Genomic Encyclopedia of Type Strains, Phase IV (KMG-IV): sequencing the most valuable type-strain genomes for metagenomic binning, comparative biology and taxonomic classification.</title>
        <authorList>
            <person name="Goeker M."/>
        </authorList>
    </citation>
    <scope>NUCLEOTIDE SEQUENCE [LARGE SCALE GENOMIC DNA]</scope>
    <source>
        <strain evidence="3 4">DSM 28697</strain>
    </source>
</reference>
<dbReference type="InterPro" id="IPR024425">
    <property type="entry name" value="LiaF-like_C"/>
</dbReference>
<dbReference type="EMBL" id="SNYJ01000006">
    <property type="protein sequence ID" value="TDQ40479.1"/>
    <property type="molecule type" value="Genomic_DNA"/>
</dbReference>
<dbReference type="NCBIfam" id="NF040535">
    <property type="entry name" value="LiaF_C_term"/>
    <property type="match status" value="1"/>
</dbReference>
<dbReference type="Pfam" id="PF09922">
    <property type="entry name" value="LiaF-like_C"/>
    <property type="match status" value="1"/>
</dbReference>
<dbReference type="GO" id="GO:0016020">
    <property type="term" value="C:membrane"/>
    <property type="evidence" value="ECO:0007669"/>
    <property type="project" value="InterPro"/>
</dbReference>
<organism evidence="3 4">
    <name type="scientific">Aureibacillus halotolerans</name>
    <dbReference type="NCBI Taxonomy" id="1508390"/>
    <lineage>
        <taxon>Bacteria</taxon>
        <taxon>Bacillati</taxon>
        <taxon>Bacillota</taxon>
        <taxon>Bacilli</taxon>
        <taxon>Bacillales</taxon>
        <taxon>Bacillaceae</taxon>
        <taxon>Aureibacillus</taxon>
    </lineage>
</organism>
<dbReference type="AlphaFoldDB" id="A0A4R6U6Y3"/>
<feature type="domain" description="Cell wall-active antibiotics response LiaF-like C-terminal" evidence="2">
    <location>
        <begin position="165"/>
        <end position="276"/>
    </location>
</feature>
<feature type="transmembrane region" description="Helical" evidence="1">
    <location>
        <begin position="30"/>
        <end position="46"/>
    </location>
</feature>
<protein>
    <submittedName>
        <fullName evidence="3">Lia operon protein LiaF</fullName>
    </submittedName>
</protein>
<dbReference type="Proteomes" id="UP000295632">
    <property type="component" value="Unassembled WGS sequence"/>
</dbReference>
<evidence type="ECO:0000256" key="1">
    <source>
        <dbReference type="SAM" id="Phobius"/>
    </source>
</evidence>
<comment type="caution">
    <text evidence="3">The sequence shown here is derived from an EMBL/GenBank/DDBJ whole genome shotgun (WGS) entry which is preliminary data.</text>
</comment>
<gene>
    <name evidence="3" type="ORF">EV213_106198</name>
</gene>
<feature type="transmembrane region" description="Helical" evidence="1">
    <location>
        <begin position="53"/>
        <end position="70"/>
    </location>
</feature>
<keyword evidence="1" id="KW-1133">Transmembrane helix</keyword>
<keyword evidence="4" id="KW-1185">Reference proteome</keyword>
<evidence type="ECO:0000259" key="2">
    <source>
        <dbReference type="Pfam" id="PF09922"/>
    </source>
</evidence>
<accession>A0A4R6U6Y3</accession>
<dbReference type="OrthoDB" id="2351415at2"/>
<keyword evidence="1" id="KW-0812">Transmembrane</keyword>